<evidence type="ECO:0000313" key="2">
    <source>
        <dbReference type="Proteomes" id="UP000533637"/>
    </source>
</evidence>
<protein>
    <submittedName>
        <fullName evidence="1">Uncharacterized protein</fullName>
    </submittedName>
</protein>
<accession>A0ABR6KRG1</accession>
<gene>
    <name evidence="1" type="ORF">GGQ57_003280</name>
</gene>
<sequence>MKKLNKLEALFPSGKVPDVRVFNRSLDKMSKEGRNHLREKIYKLAFTIWSTLPKKHQKFIREVIIHDRQSYIDFIQQRTVMSCLRCPLRYPVLFIRMLHLTEVVERTAQTSINHIAMSVLICFQICGKVGTLAGHIGKDEIAYEEALVLIGKMTLVEFCGVY</sequence>
<keyword evidence="2" id="KW-1185">Reference proteome</keyword>
<proteinExistence type="predicted"/>
<dbReference type="RefSeq" id="WP_183671502.1">
    <property type="nucleotide sequence ID" value="NZ_BMPB01000007.1"/>
</dbReference>
<reference evidence="1 2" key="1">
    <citation type="submission" date="2020-08" db="EMBL/GenBank/DDBJ databases">
        <title>Genomic Encyclopedia of Type Strains, Phase IV (KMG-IV): sequencing the most valuable type-strain genomes for metagenomic binning, comparative biology and taxonomic classification.</title>
        <authorList>
            <person name="Goeker M."/>
        </authorList>
    </citation>
    <scope>NUCLEOTIDE SEQUENCE [LARGE SCALE GENOMIC DNA]</scope>
    <source>
        <strain evidence="1 2">DSM 102983</strain>
    </source>
</reference>
<name>A0ABR6KRG1_9BACT</name>
<dbReference type="EMBL" id="JACHOC010000006">
    <property type="protein sequence ID" value="MBB4623368.1"/>
    <property type="molecule type" value="Genomic_DNA"/>
</dbReference>
<evidence type="ECO:0000313" key="1">
    <source>
        <dbReference type="EMBL" id="MBB4623368.1"/>
    </source>
</evidence>
<dbReference type="Proteomes" id="UP000533637">
    <property type="component" value="Unassembled WGS sequence"/>
</dbReference>
<comment type="caution">
    <text evidence="1">The sequence shown here is derived from an EMBL/GenBank/DDBJ whole genome shotgun (WGS) entry which is preliminary data.</text>
</comment>
<organism evidence="1 2">
    <name type="scientific">Parabacteroides faecis</name>
    <dbReference type="NCBI Taxonomy" id="1217282"/>
    <lineage>
        <taxon>Bacteria</taxon>
        <taxon>Pseudomonadati</taxon>
        <taxon>Bacteroidota</taxon>
        <taxon>Bacteroidia</taxon>
        <taxon>Bacteroidales</taxon>
        <taxon>Tannerellaceae</taxon>
        <taxon>Parabacteroides</taxon>
    </lineage>
</organism>